<comment type="subcellular location">
    <subcellularLocation>
        <location evidence="1">Cell envelope</location>
    </subcellularLocation>
</comment>
<dbReference type="EMBL" id="QKOE01000008">
    <property type="protein sequence ID" value="PZA16204.1"/>
    <property type="molecule type" value="Genomic_DNA"/>
</dbReference>
<keyword evidence="8" id="KW-1185">Reference proteome</keyword>
<dbReference type="InterPro" id="IPR017937">
    <property type="entry name" value="Thioredoxin_CS"/>
</dbReference>
<proteinExistence type="inferred from homology"/>
<dbReference type="PROSITE" id="PS00194">
    <property type="entry name" value="THIOREDOXIN_1"/>
    <property type="match status" value="1"/>
</dbReference>
<dbReference type="CDD" id="cd03010">
    <property type="entry name" value="TlpA_like_DsbE"/>
    <property type="match status" value="1"/>
</dbReference>
<protein>
    <submittedName>
        <fullName evidence="7">DsbE family thiol:disulfide interchange protein</fullName>
    </submittedName>
</protein>
<evidence type="ECO:0000259" key="6">
    <source>
        <dbReference type="PROSITE" id="PS51352"/>
    </source>
</evidence>
<dbReference type="Proteomes" id="UP000248259">
    <property type="component" value="Unassembled WGS sequence"/>
</dbReference>
<dbReference type="Gene3D" id="3.40.30.10">
    <property type="entry name" value="Glutaredoxin"/>
    <property type="match status" value="1"/>
</dbReference>
<evidence type="ECO:0000313" key="8">
    <source>
        <dbReference type="Proteomes" id="UP000248259"/>
    </source>
</evidence>
<evidence type="ECO:0000256" key="5">
    <source>
        <dbReference type="ARBA" id="ARBA00023284"/>
    </source>
</evidence>
<name>A0A323UUL1_9RHOO</name>
<dbReference type="PANTHER" id="PTHR42852">
    <property type="entry name" value="THIOL:DISULFIDE INTERCHANGE PROTEIN DSBE"/>
    <property type="match status" value="1"/>
</dbReference>
<dbReference type="InterPro" id="IPR004799">
    <property type="entry name" value="Periplasmic_diS_OxRdtase_DsbE"/>
</dbReference>
<sequence length="197" mass="22022">MKAKFLVPLFLFLVLVGFLAFGLGLNPREVPSPLIDKPAPAFSLARLDQPEQRFSIDEMRGQVWLLNVWASWCVACRQEHPVLVDLARRNLVPIVGLNYKEVRGDGAIDARGMALEVETAQAISRARGWLKAHGDPYQLSVLDIDGRVGIDFGVYGVPETFLIDRDGRIRYKHIGPVTPDNLQKVLLPKIEELKRAG</sequence>
<dbReference type="OrthoDB" id="9811352at2"/>
<keyword evidence="3" id="KW-0201">Cytochrome c-type biogenesis</keyword>
<evidence type="ECO:0000256" key="1">
    <source>
        <dbReference type="ARBA" id="ARBA00004196"/>
    </source>
</evidence>
<evidence type="ECO:0000256" key="3">
    <source>
        <dbReference type="ARBA" id="ARBA00022748"/>
    </source>
</evidence>
<keyword evidence="5" id="KW-0676">Redox-active center</keyword>
<dbReference type="GO" id="GO:0030288">
    <property type="term" value="C:outer membrane-bounded periplasmic space"/>
    <property type="evidence" value="ECO:0007669"/>
    <property type="project" value="InterPro"/>
</dbReference>
<evidence type="ECO:0000256" key="2">
    <source>
        <dbReference type="ARBA" id="ARBA00007758"/>
    </source>
</evidence>
<evidence type="ECO:0000313" key="7">
    <source>
        <dbReference type="EMBL" id="PZA16204.1"/>
    </source>
</evidence>
<accession>A0A323UUL1</accession>
<dbReference type="PROSITE" id="PS51352">
    <property type="entry name" value="THIOREDOXIN_2"/>
    <property type="match status" value="1"/>
</dbReference>
<dbReference type="GO" id="GO:0017004">
    <property type="term" value="P:cytochrome complex assembly"/>
    <property type="evidence" value="ECO:0007669"/>
    <property type="project" value="UniProtKB-KW"/>
</dbReference>
<feature type="domain" description="Thioredoxin" evidence="6">
    <location>
        <begin position="33"/>
        <end position="195"/>
    </location>
</feature>
<comment type="caution">
    <text evidence="7">The sequence shown here is derived from an EMBL/GenBank/DDBJ whole genome shotgun (WGS) entry which is preliminary data.</text>
</comment>
<gene>
    <name evidence="7" type="ORF">DNK49_12890</name>
</gene>
<dbReference type="InterPro" id="IPR013740">
    <property type="entry name" value="Redoxin"/>
</dbReference>
<dbReference type="RefSeq" id="WP_110525151.1">
    <property type="nucleotide sequence ID" value="NZ_QKOE01000008.1"/>
</dbReference>
<dbReference type="GO" id="GO:0015036">
    <property type="term" value="F:disulfide oxidoreductase activity"/>
    <property type="evidence" value="ECO:0007669"/>
    <property type="project" value="InterPro"/>
</dbReference>
<dbReference type="InterPro" id="IPR036249">
    <property type="entry name" value="Thioredoxin-like_sf"/>
</dbReference>
<dbReference type="InterPro" id="IPR013766">
    <property type="entry name" value="Thioredoxin_domain"/>
</dbReference>
<organism evidence="7 8">
    <name type="scientific">Parazoarcus communis SWub3 = DSM 12120</name>
    <dbReference type="NCBI Taxonomy" id="1121029"/>
    <lineage>
        <taxon>Bacteria</taxon>
        <taxon>Pseudomonadati</taxon>
        <taxon>Pseudomonadota</taxon>
        <taxon>Betaproteobacteria</taxon>
        <taxon>Rhodocyclales</taxon>
        <taxon>Zoogloeaceae</taxon>
        <taxon>Parazoarcus</taxon>
    </lineage>
</organism>
<reference evidence="7 8" key="1">
    <citation type="submission" date="2018-06" db="EMBL/GenBank/DDBJ databases">
        <title>Azoarcus communis strain SWub3 genome.</title>
        <authorList>
            <person name="Zorraquino Salvo V."/>
            <person name="Toubiana D."/>
            <person name="Blumwald E."/>
        </authorList>
    </citation>
    <scope>NUCLEOTIDE SEQUENCE [LARGE SCALE GENOMIC DNA]</scope>
    <source>
        <strain evidence="7 8">SWub3</strain>
    </source>
</reference>
<dbReference type="InterPro" id="IPR050553">
    <property type="entry name" value="Thioredoxin_ResA/DsbE_sf"/>
</dbReference>
<comment type="similarity">
    <text evidence="2">Belongs to the thioredoxin family. DsbE subfamily.</text>
</comment>
<dbReference type="Pfam" id="PF08534">
    <property type="entry name" value="Redoxin"/>
    <property type="match status" value="1"/>
</dbReference>
<dbReference type="AlphaFoldDB" id="A0A323UUL1"/>
<dbReference type="SUPFAM" id="SSF52833">
    <property type="entry name" value="Thioredoxin-like"/>
    <property type="match status" value="1"/>
</dbReference>
<evidence type="ECO:0000256" key="4">
    <source>
        <dbReference type="ARBA" id="ARBA00023157"/>
    </source>
</evidence>
<keyword evidence="4" id="KW-1015">Disulfide bond</keyword>
<dbReference type="PANTHER" id="PTHR42852:SF6">
    <property type="entry name" value="THIOL:DISULFIDE INTERCHANGE PROTEIN DSBE"/>
    <property type="match status" value="1"/>
</dbReference>